<feature type="domain" description="VWFA" evidence="2">
    <location>
        <begin position="43"/>
        <end position="227"/>
    </location>
</feature>
<dbReference type="GeneID" id="301682062"/>
<dbReference type="Gene3D" id="3.40.50.410">
    <property type="entry name" value="von Willebrand factor, type A domain"/>
    <property type="match status" value="1"/>
</dbReference>
<dbReference type="SUPFAM" id="SSF53300">
    <property type="entry name" value="vWA-like"/>
    <property type="match status" value="1"/>
</dbReference>
<comment type="caution">
    <text evidence="3">The sequence shown here is derived from an EMBL/GenBank/DDBJ whole genome shotgun (WGS) entry which is preliminary data.</text>
</comment>
<dbReference type="EMBL" id="BIMW01000061">
    <property type="protein sequence ID" value="GCE93112.1"/>
    <property type="molecule type" value="Genomic_DNA"/>
</dbReference>
<reference evidence="3 4" key="1">
    <citation type="journal article" date="2019" name="J Genomics">
        <title>The Draft Genome of a Hydrogen-producing Cyanobacterium, Arthrospira platensis NIES-46.</title>
        <authorList>
            <person name="Suzuki S."/>
            <person name="Yamaguchi H."/>
            <person name="Kawachi M."/>
        </authorList>
    </citation>
    <scope>NUCLEOTIDE SEQUENCE [LARGE SCALE GENOMIC DNA]</scope>
    <source>
        <strain evidence="3 4">NIES-46</strain>
    </source>
</reference>
<feature type="transmembrane region" description="Helical" evidence="1">
    <location>
        <begin position="232"/>
        <end position="252"/>
    </location>
</feature>
<gene>
    <name evidence="3" type="ORF">NIES46_11610</name>
</gene>
<organism evidence="3 4">
    <name type="scientific">Limnospira platensis NIES-46</name>
    <dbReference type="NCBI Taxonomy" id="1236695"/>
    <lineage>
        <taxon>Bacteria</taxon>
        <taxon>Bacillati</taxon>
        <taxon>Cyanobacteriota</taxon>
        <taxon>Cyanophyceae</taxon>
        <taxon>Oscillatoriophycideae</taxon>
        <taxon>Oscillatoriales</taxon>
        <taxon>Sirenicapillariaceae</taxon>
        <taxon>Limnospira</taxon>
    </lineage>
</organism>
<keyword evidence="4" id="KW-1185">Reference proteome</keyword>
<keyword evidence="1" id="KW-0812">Transmembrane</keyword>
<evidence type="ECO:0000259" key="2">
    <source>
        <dbReference type="PROSITE" id="PS50234"/>
    </source>
</evidence>
<dbReference type="Proteomes" id="UP000326169">
    <property type="component" value="Unassembled WGS sequence"/>
</dbReference>
<sequence length="298" mass="32712">MPLYTPQPVWRYAVFQISAACLAICLVLALLAGQLGWFSRLVAVHLAVDLSGSTYQSSLANFNKPGTIMAQEIEAVQAYATRNARLSQPNLISVSGFASSVVPITNGFSSDPQEITRAINQVVQPSLVNRIGGGTNMNLAVENGLSTLKTQPTLCTEMLVITDGVFNINPEIIEQVQAHNVKLNFLIVGQPLTAEINQWANQTGGIALEVSPSSITELLSEEVFERFNANPLVPLFYGLAFISFMWMMLLPLERFFNQALRIRIDYASKVSVYNAIFWTIATPIYLIASGLFNPFQSC</sequence>
<feature type="transmembrane region" description="Helical" evidence="1">
    <location>
        <begin position="12"/>
        <end position="32"/>
    </location>
</feature>
<dbReference type="InterPro" id="IPR002035">
    <property type="entry name" value="VWF_A"/>
</dbReference>
<dbReference type="Pfam" id="PF13519">
    <property type="entry name" value="VWA_2"/>
    <property type="match status" value="1"/>
</dbReference>
<proteinExistence type="predicted"/>
<protein>
    <recommendedName>
        <fullName evidence="2">VWFA domain-containing protein</fullName>
    </recommendedName>
</protein>
<evidence type="ECO:0000313" key="3">
    <source>
        <dbReference type="EMBL" id="GCE93112.1"/>
    </source>
</evidence>
<dbReference type="CDD" id="cd00198">
    <property type="entry name" value="vWFA"/>
    <property type="match status" value="1"/>
</dbReference>
<dbReference type="RefSeq" id="WP_152088438.1">
    <property type="nucleotide sequence ID" value="NZ_BIMW01000061.1"/>
</dbReference>
<accession>A0A5M3T3D7</accession>
<evidence type="ECO:0000313" key="4">
    <source>
        <dbReference type="Proteomes" id="UP000326169"/>
    </source>
</evidence>
<evidence type="ECO:0000256" key="1">
    <source>
        <dbReference type="SAM" id="Phobius"/>
    </source>
</evidence>
<keyword evidence="1" id="KW-1133">Transmembrane helix</keyword>
<dbReference type="PROSITE" id="PS50234">
    <property type="entry name" value="VWFA"/>
    <property type="match status" value="1"/>
</dbReference>
<feature type="transmembrane region" description="Helical" evidence="1">
    <location>
        <begin position="272"/>
        <end position="292"/>
    </location>
</feature>
<keyword evidence="1" id="KW-0472">Membrane</keyword>
<dbReference type="InterPro" id="IPR036465">
    <property type="entry name" value="vWFA_dom_sf"/>
</dbReference>
<name>A0A5M3T3D7_LIMPL</name>